<reference evidence="1" key="1">
    <citation type="journal article" date="2014" name="Front. Microbiol.">
        <title>High frequency of phylogenetically diverse reductive dehalogenase-homologous genes in deep subseafloor sedimentary metagenomes.</title>
        <authorList>
            <person name="Kawai M."/>
            <person name="Futagami T."/>
            <person name="Toyoda A."/>
            <person name="Takaki Y."/>
            <person name="Nishi S."/>
            <person name="Hori S."/>
            <person name="Arai W."/>
            <person name="Tsubouchi T."/>
            <person name="Morono Y."/>
            <person name="Uchiyama I."/>
            <person name="Ito T."/>
            <person name="Fujiyama A."/>
            <person name="Inagaki F."/>
            <person name="Takami H."/>
        </authorList>
    </citation>
    <scope>NUCLEOTIDE SEQUENCE</scope>
    <source>
        <strain evidence="1">Expedition CK06-06</strain>
    </source>
</reference>
<dbReference type="AlphaFoldDB" id="X0UL23"/>
<feature type="non-terminal residue" evidence="1">
    <location>
        <position position="44"/>
    </location>
</feature>
<accession>X0UL23</accession>
<proteinExistence type="predicted"/>
<evidence type="ECO:0000313" key="1">
    <source>
        <dbReference type="EMBL" id="GAG06494.1"/>
    </source>
</evidence>
<comment type="caution">
    <text evidence="1">The sequence shown here is derived from an EMBL/GenBank/DDBJ whole genome shotgun (WGS) entry which is preliminary data.</text>
</comment>
<dbReference type="EMBL" id="BARS01026967">
    <property type="protein sequence ID" value="GAG06494.1"/>
    <property type="molecule type" value="Genomic_DNA"/>
</dbReference>
<sequence>MKSAPLDIELAPFERIDRTVAGIGFVDQRLSDYIQRLQAALSEV</sequence>
<name>X0UL23_9ZZZZ</name>
<protein>
    <submittedName>
        <fullName evidence="1">Uncharacterized protein</fullName>
    </submittedName>
</protein>
<gene>
    <name evidence="1" type="ORF">S01H1_42402</name>
</gene>
<organism evidence="1">
    <name type="scientific">marine sediment metagenome</name>
    <dbReference type="NCBI Taxonomy" id="412755"/>
    <lineage>
        <taxon>unclassified sequences</taxon>
        <taxon>metagenomes</taxon>
        <taxon>ecological metagenomes</taxon>
    </lineage>
</organism>